<name>A0A7I7TA28_9MYCO</name>
<proteinExistence type="predicted"/>
<dbReference type="Proteomes" id="UP000467148">
    <property type="component" value="Chromosome"/>
</dbReference>
<gene>
    <name evidence="3" type="ORF">MHEL_43600</name>
</gene>
<dbReference type="Pfam" id="PF23213">
    <property type="entry name" value="DUF7065"/>
    <property type="match status" value="1"/>
</dbReference>
<evidence type="ECO:0000313" key="3">
    <source>
        <dbReference type="EMBL" id="BBY66117.1"/>
    </source>
</evidence>
<keyword evidence="4" id="KW-1185">Reference proteome</keyword>
<dbReference type="InterPro" id="IPR055493">
    <property type="entry name" value="DUF7065"/>
</dbReference>
<accession>A0A7I7TA28</accession>
<evidence type="ECO:0000259" key="1">
    <source>
        <dbReference type="Pfam" id="PF23212"/>
    </source>
</evidence>
<dbReference type="EMBL" id="AP022596">
    <property type="protein sequence ID" value="BBY66117.1"/>
    <property type="molecule type" value="Genomic_DNA"/>
</dbReference>
<evidence type="ECO:0000259" key="2">
    <source>
        <dbReference type="Pfam" id="PF23213"/>
    </source>
</evidence>
<dbReference type="SUPFAM" id="SSF159245">
    <property type="entry name" value="AttH-like"/>
    <property type="match status" value="1"/>
</dbReference>
<dbReference type="Pfam" id="PF23212">
    <property type="entry name" value="DUF7064"/>
    <property type="match status" value="1"/>
</dbReference>
<protein>
    <submittedName>
        <fullName evidence="3">Uncharacterized protein</fullName>
    </submittedName>
</protein>
<dbReference type="AlphaFoldDB" id="A0A7I7TA28"/>
<evidence type="ECO:0000313" key="4">
    <source>
        <dbReference type="Proteomes" id="UP000467148"/>
    </source>
</evidence>
<dbReference type="RefSeq" id="WP_163750088.1">
    <property type="nucleotide sequence ID" value="NZ_AP022596.1"/>
</dbReference>
<dbReference type="KEGG" id="mhev:MHEL_43600"/>
<feature type="domain" description="DUF7064" evidence="1">
    <location>
        <begin position="187"/>
        <end position="310"/>
    </location>
</feature>
<dbReference type="InterPro" id="IPR055492">
    <property type="entry name" value="DUF7064"/>
</dbReference>
<reference evidence="3 4" key="1">
    <citation type="journal article" date="2019" name="Emerg. Microbes Infect.">
        <title>Comprehensive subspecies identification of 175 nontuberculous mycobacteria species based on 7547 genomic profiles.</title>
        <authorList>
            <person name="Matsumoto Y."/>
            <person name="Kinjo T."/>
            <person name="Motooka D."/>
            <person name="Nabeya D."/>
            <person name="Jung N."/>
            <person name="Uechi K."/>
            <person name="Horii T."/>
            <person name="Iida T."/>
            <person name="Fujita J."/>
            <person name="Nakamura S."/>
        </authorList>
    </citation>
    <scope>NUCLEOTIDE SEQUENCE [LARGE SCALE GENOMIC DNA]</scope>
    <source>
        <strain evidence="3 4">JCM 30396</strain>
    </source>
</reference>
<feature type="domain" description="DUF7065" evidence="2">
    <location>
        <begin position="140"/>
        <end position="185"/>
    </location>
</feature>
<organism evidence="3 4">
    <name type="scientific">Mycolicibacterium helvum</name>
    <dbReference type="NCBI Taxonomy" id="1534349"/>
    <lineage>
        <taxon>Bacteria</taxon>
        <taxon>Bacillati</taxon>
        <taxon>Actinomycetota</taxon>
        <taxon>Actinomycetes</taxon>
        <taxon>Mycobacteriales</taxon>
        <taxon>Mycobacteriaceae</taxon>
        <taxon>Mycolicibacterium</taxon>
    </lineage>
</organism>
<sequence length="321" mass="35317">MLTAADDYPHEVGAEVNFNESMYFEFHDPALDLGGFLRLANRPNEGIGERTVCLYLPGGAVGFGFLRPTVTTNEAMNAGGLVVEVLQPMEELSIRFGGDLCVMADPRAMNDPKAALASHPMVRADIELRYRALAGAHEQTFESDGQSFAPHHYEQLCAVSGRIQLGPDRFTVAGHGLRDHSWGPRSWQAPWFYRWLHGCSAEFGFMAAYFGDPDGSSRCGGFVFDGSVLHACDEVKITTARDHDGFQQQIDLSIAAGQHHWRLRGEALSSVPLRHRNADGTVGTRIVESAIRWELADGEVLHGMAEYLDQLHDGRPVGTHV</sequence>